<proteinExistence type="predicted"/>
<name>A0A2U2BI56_ALCFA</name>
<comment type="caution">
    <text evidence="5">The sequence shown here is derived from an EMBL/GenBank/DDBJ whole genome shotgun (WGS) entry which is preliminary data.</text>
</comment>
<dbReference type="InterPro" id="IPR032875">
    <property type="entry name" value="Succ_CoA_lig_flav_dom"/>
</dbReference>
<dbReference type="GO" id="GO:0005524">
    <property type="term" value="F:ATP binding"/>
    <property type="evidence" value="ECO:0007669"/>
    <property type="project" value="UniProtKB-KW"/>
</dbReference>
<dbReference type="InterPro" id="IPR051538">
    <property type="entry name" value="Acyl-CoA_Synth/Transferase"/>
</dbReference>
<evidence type="ECO:0000256" key="1">
    <source>
        <dbReference type="ARBA" id="ARBA00022598"/>
    </source>
</evidence>
<evidence type="ECO:0000256" key="3">
    <source>
        <dbReference type="ARBA" id="ARBA00022840"/>
    </source>
</evidence>
<dbReference type="SUPFAM" id="SSF55729">
    <property type="entry name" value="Acyl-CoA N-acyltransferases (Nat)"/>
    <property type="match status" value="1"/>
</dbReference>
<dbReference type="PROSITE" id="PS51186">
    <property type="entry name" value="GNAT"/>
    <property type="match status" value="1"/>
</dbReference>
<evidence type="ECO:0000313" key="5">
    <source>
        <dbReference type="EMBL" id="PWE13703.1"/>
    </source>
</evidence>
<dbReference type="Pfam" id="PF13302">
    <property type="entry name" value="Acetyltransf_3"/>
    <property type="match status" value="1"/>
</dbReference>
<keyword evidence="5" id="KW-0808">Transferase</keyword>
<reference evidence="5 6" key="2">
    <citation type="submission" date="2018-05" db="EMBL/GenBank/DDBJ databases">
        <authorList>
            <person name="Lanie J.A."/>
            <person name="Ng W.-L."/>
            <person name="Kazmierczak K.M."/>
            <person name="Andrzejewski T.M."/>
            <person name="Davidsen T.M."/>
            <person name="Wayne K.J."/>
            <person name="Tettelin H."/>
            <person name="Glass J.I."/>
            <person name="Rusch D."/>
            <person name="Podicherti R."/>
            <person name="Tsui H.-C.T."/>
            <person name="Winkler M.E."/>
        </authorList>
    </citation>
    <scope>NUCLEOTIDE SEQUENCE [LARGE SCALE GENOMIC DNA]</scope>
    <source>
        <strain evidence="5 6">YBY</strain>
    </source>
</reference>
<gene>
    <name evidence="5" type="ORF">DF183_11025</name>
</gene>
<dbReference type="Gene3D" id="3.40.630.30">
    <property type="match status" value="1"/>
</dbReference>
<dbReference type="Gene3D" id="3.40.50.261">
    <property type="entry name" value="Succinyl-CoA synthetase domains"/>
    <property type="match status" value="2"/>
</dbReference>
<reference evidence="5 6" key="1">
    <citation type="submission" date="2018-05" db="EMBL/GenBank/DDBJ databases">
        <title>Genome Sequence of an Efficient Indole-Degrading Bacterium, Alcaligenes sp.YBY.</title>
        <authorList>
            <person name="Yang B."/>
        </authorList>
    </citation>
    <scope>NUCLEOTIDE SEQUENCE [LARGE SCALE GENOMIC DNA]</scope>
    <source>
        <strain evidence="5 6">YBY</strain>
    </source>
</reference>
<feature type="domain" description="N-acetyltransferase" evidence="4">
    <location>
        <begin position="685"/>
        <end position="821"/>
    </location>
</feature>
<accession>A0A2U2BI56</accession>
<keyword evidence="1" id="KW-0436">Ligase</keyword>
<dbReference type="InterPro" id="IPR016181">
    <property type="entry name" value="Acyl_CoA_acyltransferase"/>
</dbReference>
<dbReference type="STRING" id="511.UZ73_13890"/>
<dbReference type="SUPFAM" id="SSF52210">
    <property type="entry name" value="Succinyl-CoA synthetase domains"/>
    <property type="match status" value="2"/>
</dbReference>
<dbReference type="InterPro" id="IPR000182">
    <property type="entry name" value="GNAT_dom"/>
</dbReference>
<dbReference type="PANTHER" id="PTHR43334:SF1">
    <property type="entry name" value="3-HYDROXYPROPIONATE--COA LIGASE [ADP-FORMING]"/>
    <property type="match status" value="1"/>
</dbReference>
<evidence type="ECO:0000313" key="6">
    <source>
        <dbReference type="Proteomes" id="UP000245216"/>
    </source>
</evidence>
<dbReference type="Pfam" id="PF13549">
    <property type="entry name" value="ATP-grasp_5"/>
    <property type="match status" value="1"/>
</dbReference>
<dbReference type="AlphaFoldDB" id="A0A2U2BI56"/>
<sequence>MAALRHRLTALFEPRSVLVVSTLPLPLINEMPARLAGRITQARITATQVLVPDRLEGLTDTQRLDLALVCIEPVRLPQALDAIRVHKPRVVLLLPSNLASRDPMEDMVYARSWARINNCLVLGPRAFGIQRPHLGINLSHEPQMALAGRVALVSQSRSITSALMDWAEDVSLGFSAIVSVGDEAVIDVPEVLEYLAMDPRTDSIALYLEHTPASRRFTSALHAVAAVKPVVVLKVGGQRQQGEAHEAVFNALMRRVGAVRIRYFVQLFSALKVLVYTRRPKGRRIALFSNGNGAAQMALDVLGSDAAVTCPELSPSTQRALDNLLAPGDQVQNPVVTYVPLTPMRIDSVISTLLDDKDIDGVLVLLTPDPLADMPAVSRELAMLSASARKPIITCLIGDADMRPLRHLLDGVGTPAFRTPDTAANAFDLLARYHYNQHLSQQTLPPLPLGTLPEVEPARELVRQIQSERREASEQECRDLLRYFHVPVVDLRVTHDQGEPDPDVPPMGLRFETDDKLGPYAVFGGADHADWLSSSYPAVELPPLNRYLARQLVERSPLWRKSLSSQLTPLVLTQLLQVLERLSDLMSELPGVRRVVLDPIMAGENSLYIKSISISLSKQSMLVLPETAGYRHMAIHPYPRHMIERRQFKDGQRWTLRPIRPEDAEALQTFMRGLSDESRYMRFVSMLRELTPRMLSRYTRIDYDRELALIATVRSPNPDNRNHPRDEIIGFAHYLRNGDGRGAEYALVIGDAWQRRGLGVTLMEALIQAAAEQGLTYIDGYVLASNAPMQALMKRLGFQNDADPEDPSMRRVWLDLGETRRSD</sequence>
<dbReference type="InterPro" id="IPR016102">
    <property type="entry name" value="Succinyl-CoA_synth-like"/>
</dbReference>
<keyword evidence="2" id="KW-0547">Nucleotide-binding</keyword>
<evidence type="ECO:0000256" key="2">
    <source>
        <dbReference type="ARBA" id="ARBA00022741"/>
    </source>
</evidence>
<dbReference type="Gene3D" id="3.30.470.20">
    <property type="entry name" value="ATP-grasp fold, B domain"/>
    <property type="match status" value="1"/>
</dbReference>
<protein>
    <submittedName>
        <fullName evidence="5">GNAT family N-acetyltransferase</fullName>
    </submittedName>
</protein>
<evidence type="ECO:0000259" key="4">
    <source>
        <dbReference type="PROSITE" id="PS51186"/>
    </source>
</evidence>
<dbReference type="Proteomes" id="UP000245216">
    <property type="component" value="Unassembled WGS sequence"/>
</dbReference>
<dbReference type="RefSeq" id="WP_063689925.1">
    <property type="nucleotide sequence ID" value="NZ_CAXOKM010000016.1"/>
</dbReference>
<keyword evidence="3" id="KW-0067">ATP-binding</keyword>
<dbReference type="Pfam" id="PF13607">
    <property type="entry name" value="Succ_CoA_lig"/>
    <property type="match status" value="1"/>
</dbReference>
<dbReference type="GO" id="GO:0016747">
    <property type="term" value="F:acyltransferase activity, transferring groups other than amino-acyl groups"/>
    <property type="evidence" value="ECO:0007669"/>
    <property type="project" value="InterPro"/>
</dbReference>
<dbReference type="EMBL" id="QEXO01000003">
    <property type="protein sequence ID" value="PWE13703.1"/>
    <property type="molecule type" value="Genomic_DNA"/>
</dbReference>
<dbReference type="PANTHER" id="PTHR43334">
    <property type="entry name" value="ACETATE--COA LIGASE [ADP-FORMING]"/>
    <property type="match status" value="1"/>
</dbReference>
<organism evidence="5 6">
    <name type="scientific">Alcaligenes faecalis</name>
    <dbReference type="NCBI Taxonomy" id="511"/>
    <lineage>
        <taxon>Bacteria</taxon>
        <taxon>Pseudomonadati</taxon>
        <taxon>Pseudomonadota</taxon>
        <taxon>Betaproteobacteria</taxon>
        <taxon>Burkholderiales</taxon>
        <taxon>Alcaligenaceae</taxon>
        <taxon>Alcaligenes</taxon>
    </lineage>
</organism>
<dbReference type="CDD" id="cd04301">
    <property type="entry name" value="NAT_SF"/>
    <property type="match status" value="1"/>
</dbReference>
<dbReference type="GO" id="GO:0016874">
    <property type="term" value="F:ligase activity"/>
    <property type="evidence" value="ECO:0007669"/>
    <property type="project" value="UniProtKB-KW"/>
</dbReference>